<protein>
    <submittedName>
        <fullName evidence="1">Uncharacterized protein</fullName>
    </submittedName>
</protein>
<accession>A0AAP2XN45</accession>
<evidence type="ECO:0000313" key="2">
    <source>
        <dbReference type="Proteomes" id="UP001204814"/>
    </source>
</evidence>
<dbReference type="RefSeq" id="WP_117346581.1">
    <property type="nucleotide sequence ID" value="NZ_JAJDKX010000014.1"/>
</dbReference>
<sequence>MAVFTSMDDPMDQEKKDMMEKQHELLADMLDLAIQELESVVEETDYCLLDHMKECKDYTSIFNCLKHRALKRYK</sequence>
<name>A0AAP2XN45_9FIRM</name>
<gene>
    <name evidence="1" type="ORF">NE542_10170</name>
</gene>
<dbReference type="AlphaFoldDB" id="A0AAP2XN45"/>
<organism evidence="1 2">
    <name type="scientific">Faecalibacillus intestinalis</name>
    <dbReference type="NCBI Taxonomy" id="1982626"/>
    <lineage>
        <taxon>Bacteria</taxon>
        <taxon>Bacillati</taxon>
        <taxon>Bacillota</taxon>
        <taxon>Erysipelotrichia</taxon>
        <taxon>Erysipelotrichales</taxon>
        <taxon>Coprobacillaceae</taxon>
        <taxon>Faecalibacillus</taxon>
    </lineage>
</organism>
<comment type="caution">
    <text evidence="1">The sequence shown here is derived from an EMBL/GenBank/DDBJ whole genome shotgun (WGS) entry which is preliminary data.</text>
</comment>
<reference evidence="1" key="1">
    <citation type="submission" date="2022-06" db="EMBL/GenBank/DDBJ databases">
        <title>Isolation of gut microbiota from human fecal samples.</title>
        <authorList>
            <person name="Pamer E.G."/>
            <person name="Barat B."/>
            <person name="Waligurski E."/>
            <person name="Medina S."/>
            <person name="Paddock L."/>
            <person name="Mostad J."/>
        </authorList>
    </citation>
    <scope>NUCLEOTIDE SEQUENCE</scope>
    <source>
        <strain evidence="1">DFI.6.24</strain>
    </source>
</reference>
<evidence type="ECO:0000313" key="1">
    <source>
        <dbReference type="EMBL" id="MCQ5062179.1"/>
    </source>
</evidence>
<proteinExistence type="predicted"/>
<dbReference type="EMBL" id="JANGBO010000010">
    <property type="protein sequence ID" value="MCQ5062179.1"/>
    <property type="molecule type" value="Genomic_DNA"/>
</dbReference>
<dbReference type="Proteomes" id="UP001204814">
    <property type="component" value="Unassembled WGS sequence"/>
</dbReference>